<reference evidence="1 2" key="1">
    <citation type="journal article" date="2016" name="Nat. Commun.">
        <title>Thousands of microbial genomes shed light on interconnected biogeochemical processes in an aquifer system.</title>
        <authorList>
            <person name="Anantharaman K."/>
            <person name="Brown C.T."/>
            <person name="Hug L.A."/>
            <person name="Sharon I."/>
            <person name="Castelle C.J."/>
            <person name="Probst A.J."/>
            <person name="Thomas B.C."/>
            <person name="Singh A."/>
            <person name="Wilkins M.J."/>
            <person name="Karaoz U."/>
            <person name="Brodie E.L."/>
            <person name="Williams K.H."/>
            <person name="Hubbard S.S."/>
            <person name="Banfield J.F."/>
        </authorList>
    </citation>
    <scope>NUCLEOTIDE SEQUENCE [LARGE SCALE GENOMIC DNA]</scope>
</reference>
<accession>A0A1F7XVB3</accession>
<gene>
    <name evidence="1" type="ORF">A2771_01900</name>
</gene>
<evidence type="ECO:0000313" key="2">
    <source>
        <dbReference type="Proteomes" id="UP000176741"/>
    </source>
</evidence>
<organism evidence="1 2">
    <name type="scientific">Candidatus Woesebacteria bacterium RIFCSPHIGHO2_01_FULL_38_26b</name>
    <dbReference type="NCBI Taxonomy" id="1802491"/>
    <lineage>
        <taxon>Bacteria</taxon>
        <taxon>Candidatus Woeseibacteriota</taxon>
    </lineage>
</organism>
<protein>
    <submittedName>
        <fullName evidence="1">Uncharacterized protein</fullName>
    </submittedName>
</protein>
<sequence>MNEELSYVHTDFSDWRLSIKKNGLVHLVNLRIGRITRDENWTVRNISALKAEEQLKLDPRNPSDWYVKRIEDTLHFLLVDNISWYLKRGYPPKITVNRNEFINVANKTTGKKYK</sequence>
<dbReference type="EMBL" id="MGGD01000084">
    <property type="protein sequence ID" value="OGM18973.1"/>
    <property type="molecule type" value="Genomic_DNA"/>
</dbReference>
<dbReference type="Proteomes" id="UP000176741">
    <property type="component" value="Unassembled WGS sequence"/>
</dbReference>
<dbReference type="AlphaFoldDB" id="A0A1F7XVB3"/>
<evidence type="ECO:0000313" key="1">
    <source>
        <dbReference type="EMBL" id="OGM18973.1"/>
    </source>
</evidence>
<name>A0A1F7XVB3_9BACT</name>
<proteinExistence type="predicted"/>
<comment type="caution">
    <text evidence="1">The sequence shown here is derived from an EMBL/GenBank/DDBJ whole genome shotgun (WGS) entry which is preliminary data.</text>
</comment>